<protein>
    <submittedName>
        <fullName evidence="1">Uncharacterized protein</fullName>
    </submittedName>
</protein>
<sequence length="70" mass="7668">MEAKFEGSKANAVRLKQVLEAEMKCSFMDKYTNNGGGGAFDVTGIYSSSFEGSQMLGSGIRMFEDIWKGK</sequence>
<dbReference type="Proteomes" id="UP000541444">
    <property type="component" value="Unassembled WGS sequence"/>
</dbReference>
<keyword evidence="2" id="KW-1185">Reference proteome</keyword>
<dbReference type="EMBL" id="JACGCM010001219">
    <property type="protein sequence ID" value="KAF6158715.1"/>
    <property type="molecule type" value="Genomic_DNA"/>
</dbReference>
<reference evidence="1 2" key="1">
    <citation type="journal article" date="2020" name="IScience">
        <title>Genome Sequencing of the Endangered Kingdonia uniflora (Circaeasteraceae, Ranunculales) Reveals Potential Mechanisms of Evolutionary Specialization.</title>
        <authorList>
            <person name="Sun Y."/>
            <person name="Deng T."/>
            <person name="Zhang A."/>
            <person name="Moore M.J."/>
            <person name="Landis J.B."/>
            <person name="Lin N."/>
            <person name="Zhang H."/>
            <person name="Zhang X."/>
            <person name="Huang J."/>
            <person name="Zhang X."/>
            <person name="Sun H."/>
            <person name="Wang H."/>
        </authorList>
    </citation>
    <scope>NUCLEOTIDE SEQUENCE [LARGE SCALE GENOMIC DNA]</scope>
    <source>
        <strain evidence="1">TB1705</strain>
        <tissue evidence="1">Leaf</tissue>
    </source>
</reference>
<accession>A0A7J7MUY6</accession>
<organism evidence="1 2">
    <name type="scientific">Kingdonia uniflora</name>
    <dbReference type="NCBI Taxonomy" id="39325"/>
    <lineage>
        <taxon>Eukaryota</taxon>
        <taxon>Viridiplantae</taxon>
        <taxon>Streptophyta</taxon>
        <taxon>Embryophyta</taxon>
        <taxon>Tracheophyta</taxon>
        <taxon>Spermatophyta</taxon>
        <taxon>Magnoliopsida</taxon>
        <taxon>Ranunculales</taxon>
        <taxon>Circaeasteraceae</taxon>
        <taxon>Kingdonia</taxon>
    </lineage>
</organism>
<proteinExistence type="predicted"/>
<gene>
    <name evidence="1" type="ORF">GIB67_040229</name>
</gene>
<evidence type="ECO:0000313" key="2">
    <source>
        <dbReference type="Proteomes" id="UP000541444"/>
    </source>
</evidence>
<dbReference type="OrthoDB" id="782896at2759"/>
<feature type="non-terminal residue" evidence="1">
    <location>
        <position position="1"/>
    </location>
</feature>
<dbReference type="AlphaFoldDB" id="A0A7J7MUY6"/>
<evidence type="ECO:0000313" key="1">
    <source>
        <dbReference type="EMBL" id="KAF6158715.1"/>
    </source>
</evidence>
<name>A0A7J7MUY6_9MAGN</name>
<comment type="caution">
    <text evidence="1">The sequence shown here is derived from an EMBL/GenBank/DDBJ whole genome shotgun (WGS) entry which is preliminary data.</text>
</comment>